<keyword evidence="6" id="KW-0472">Membrane</keyword>
<organism evidence="10 11">
    <name type="scientific">Paraburkholderia kururiensis</name>
    <dbReference type="NCBI Taxonomy" id="984307"/>
    <lineage>
        <taxon>Bacteria</taxon>
        <taxon>Pseudomonadati</taxon>
        <taxon>Pseudomonadota</taxon>
        <taxon>Betaproteobacteria</taxon>
        <taxon>Burkholderiales</taxon>
        <taxon>Burkholderiaceae</taxon>
        <taxon>Paraburkholderia</taxon>
    </lineage>
</organism>
<evidence type="ECO:0000313" key="10">
    <source>
        <dbReference type="EMBL" id="WQD77623.1"/>
    </source>
</evidence>
<dbReference type="InterPro" id="IPR012334">
    <property type="entry name" value="Pectin_lyas_fold"/>
</dbReference>
<dbReference type="InterPro" id="IPR003368">
    <property type="entry name" value="POMP_repeat"/>
</dbReference>
<feature type="chain" id="PRO_5045938127" evidence="8">
    <location>
        <begin position="27"/>
        <end position="758"/>
    </location>
</feature>
<keyword evidence="11" id="KW-1185">Reference proteome</keyword>
<feature type="signal peptide" evidence="8">
    <location>
        <begin position="1"/>
        <end position="26"/>
    </location>
</feature>
<keyword evidence="7" id="KW-0998">Cell outer membrane</keyword>
<keyword evidence="4" id="KW-0964">Secreted</keyword>
<dbReference type="Proteomes" id="UP001325479">
    <property type="component" value="Chromosome"/>
</dbReference>
<evidence type="ECO:0000259" key="9">
    <source>
        <dbReference type="Pfam" id="PF07602"/>
    </source>
</evidence>
<sequence length="758" mass="80025">MNRRQTLTLISAMCTGVVTRSWGAQAAPTQGKIWHVDQSAKQGGDGKTWSTAFQSLQEALAAASASDEIWVARGTYYPHSDDATQSFTLKADVAIYGGFAGGEAARDERNYADNITTLSGNIGKGDKTRNTHTIVMGADRAVLDGFTIADAYGTDKPRLHLVPDDILKGDMVVGGGMRNFMTSPVVRNCVFRNNFSPKGGAVYNVHKPGADQASFVNVEFIGNEAGLRGGAVSNDLGAMPVFIDCRFVGNKSQDKGGAIYNDFAATPLLFNVLVTRNEAKTAGGIGNDGGSSPLLVNVTIAGNKATSGLGAGLYQGTGANNNPVLVSCAVDDIYNWHEDIVSALGSSVPAGKTLPLVDFLAISNFKGQIQPSDLTPLPTGGVGYQARLYGAQLMKEPVVATLLQFYTHNEGVVEYHGEYTRPVATGEAVAAKVIYVAPASAAASGNDRDGLSWATALTDLQAAIDLASVSKAAVWVRAGNYHPAKRDDRIAAFILYDDVEVYGGFAGTETDVSQRRPNAGRTVLSAKLAGGDYRYPHVVYGANHAVLDGLTIRDGHAVGFTYNGKGGGLLAYHAGKTYLPNGLKAYRAGRALESYSDPVGFTMTIRRCRFERNDALEGGAIYAFGKAALTIVDTTFAGNHAVYGGAVLDREGVTATHERSSFVRNEATHDGAAAYADYGSLVSFDESRFQSNEARGKGGAIYMISRASQVGSTSVTVKKSRFRGNKALAGASIYNLDGGTLSIADTEYPSGSIYNPKE</sequence>
<evidence type="ECO:0000256" key="8">
    <source>
        <dbReference type="SAM" id="SignalP"/>
    </source>
</evidence>
<evidence type="ECO:0000256" key="3">
    <source>
        <dbReference type="ARBA" id="ARBA00004613"/>
    </source>
</evidence>
<evidence type="ECO:0000256" key="6">
    <source>
        <dbReference type="ARBA" id="ARBA00023136"/>
    </source>
</evidence>
<proteinExistence type="predicted"/>
<protein>
    <submittedName>
        <fullName evidence="10">DUF1565 domain-containing protein</fullName>
    </submittedName>
</protein>
<evidence type="ECO:0000313" key="11">
    <source>
        <dbReference type="Proteomes" id="UP001325479"/>
    </source>
</evidence>
<dbReference type="PANTHER" id="PTHR11319:SF35">
    <property type="entry name" value="OUTER MEMBRANE PROTEIN PMPC-RELATED"/>
    <property type="match status" value="1"/>
</dbReference>
<evidence type="ECO:0000256" key="4">
    <source>
        <dbReference type="ARBA" id="ARBA00022525"/>
    </source>
</evidence>
<dbReference type="Gene3D" id="2.160.20.10">
    <property type="entry name" value="Single-stranded right-handed beta-helix, Pectin lyase-like"/>
    <property type="match status" value="2"/>
</dbReference>
<gene>
    <name evidence="10" type="ORF">U0042_26845</name>
</gene>
<feature type="domain" description="DUF1565" evidence="9">
    <location>
        <begin position="49"/>
        <end position="202"/>
    </location>
</feature>
<dbReference type="InterPro" id="IPR011050">
    <property type="entry name" value="Pectin_lyase_fold/virulence"/>
</dbReference>
<dbReference type="EMBL" id="CP139965">
    <property type="protein sequence ID" value="WQD77623.1"/>
    <property type="molecule type" value="Genomic_DNA"/>
</dbReference>
<dbReference type="RefSeq" id="WP_114811631.1">
    <property type="nucleotide sequence ID" value="NZ_CP139965.1"/>
</dbReference>
<accession>A0ABZ0WJU6</accession>
<dbReference type="Pfam" id="PF07602">
    <property type="entry name" value="DUF1565"/>
    <property type="match status" value="1"/>
</dbReference>
<dbReference type="Pfam" id="PF02415">
    <property type="entry name" value="Chlam_PMP"/>
    <property type="match status" value="1"/>
</dbReference>
<evidence type="ECO:0000256" key="2">
    <source>
        <dbReference type="ARBA" id="ARBA00004442"/>
    </source>
</evidence>
<evidence type="ECO:0000256" key="7">
    <source>
        <dbReference type="ARBA" id="ARBA00023237"/>
    </source>
</evidence>
<keyword evidence="5 8" id="KW-0732">Signal</keyword>
<dbReference type="SUPFAM" id="SSF51126">
    <property type="entry name" value="Pectin lyase-like"/>
    <property type="match status" value="2"/>
</dbReference>
<name>A0ABZ0WJU6_9BURK</name>
<evidence type="ECO:0000256" key="5">
    <source>
        <dbReference type="ARBA" id="ARBA00022729"/>
    </source>
</evidence>
<dbReference type="InterPro" id="IPR011459">
    <property type="entry name" value="DUF1565"/>
</dbReference>
<reference evidence="10 11" key="1">
    <citation type="submission" date="2023-12" db="EMBL/GenBank/DDBJ databases">
        <title>Genome sequencing and assembly of bacterial species from a model synthetic community.</title>
        <authorList>
            <person name="Hogle S.L."/>
        </authorList>
    </citation>
    <scope>NUCLEOTIDE SEQUENCE [LARGE SCALE GENOMIC DNA]</scope>
    <source>
        <strain evidence="10 11">HAMBI 2494</strain>
    </source>
</reference>
<comment type="subcellular location">
    <subcellularLocation>
        <location evidence="1">Cell envelope</location>
    </subcellularLocation>
    <subcellularLocation>
        <location evidence="2">Cell outer membrane</location>
    </subcellularLocation>
    <subcellularLocation>
        <location evidence="3">Secreted</location>
    </subcellularLocation>
</comment>
<evidence type="ECO:0000256" key="1">
    <source>
        <dbReference type="ARBA" id="ARBA00004196"/>
    </source>
</evidence>
<dbReference type="PANTHER" id="PTHR11319">
    <property type="entry name" value="G PROTEIN-COUPLED RECEPTOR-RELATED"/>
    <property type="match status" value="1"/>
</dbReference>